<protein>
    <recommendedName>
        <fullName evidence="4">Reverse transcriptase domain-containing protein</fullName>
    </recommendedName>
</protein>
<evidence type="ECO:0008006" key="4">
    <source>
        <dbReference type="Google" id="ProtNLM"/>
    </source>
</evidence>
<proteinExistence type="predicted"/>
<dbReference type="EMBL" id="CADCXV010001009">
    <property type="protein sequence ID" value="CAB0040204.1"/>
    <property type="molecule type" value="Genomic_DNA"/>
</dbReference>
<feature type="region of interest" description="Disordered" evidence="1">
    <location>
        <begin position="165"/>
        <end position="212"/>
    </location>
</feature>
<evidence type="ECO:0000313" key="3">
    <source>
        <dbReference type="Proteomes" id="UP000479190"/>
    </source>
</evidence>
<gene>
    <name evidence="2" type="ORF">TBRA_LOCUS11932</name>
</gene>
<dbReference type="InterPro" id="IPR043502">
    <property type="entry name" value="DNA/RNA_pol_sf"/>
</dbReference>
<dbReference type="PANTHER" id="PTHR24559:SF444">
    <property type="entry name" value="REVERSE TRANSCRIPTASE DOMAIN-CONTAINING PROTEIN"/>
    <property type="match status" value="1"/>
</dbReference>
<feature type="compositionally biased region" description="Basic and acidic residues" evidence="1">
    <location>
        <begin position="94"/>
        <end position="106"/>
    </location>
</feature>
<dbReference type="InterPro" id="IPR053134">
    <property type="entry name" value="RNA-dir_DNA_polymerase"/>
</dbReference>
<dbReference type="SUPFAM" id="SSF56672">
    <property type="entry name" value="DNA/RNA polymerases"/>
    <property type="match status" value="1"/>
</dbReference>
<reference evidence="2 3" key="1">
    <citation type="submission" date="2020-02" db="EMBL/GenBank/DDBJ databases">
        <authorList>
            <person name="Ferguson B K."/>
        </authorList>
    </citation>
    <scope>NUCLEOTIDE SEQUENCE [LARGE SCALE GENOMIC DNA]</scope>
</reference>
<feature type="region of interest" description="Disordered" evidence="1">
    <location>
        <begin position="94"/>
        <end position="117"/>
    </location>
</feature>
<feature type="compositionally biased region" description="Low complexity" evidence="1">
    <location>
        <begin position="183"/>
        <end position="200"/>
    </location>
</feature>
<dbReference type="GO" id="GO:0071897">
    <property type="term" value="P:DNA biosynthetic process"/>
    <property type="evidence" value="ECO:0007669"/>
    <property type="project" value="UniProtKB-ARBA"/>
</dbReference>
<organism evidence="2 3">
    <name type="scientific">Trichogramma brassicae</name>
    <dbReference type="NCBI Taxonomy" id="86971"/>
    <lineage>
        <taxon>Eukaryota</taxon>
        <taxon>Metazoa</taxon>
        <taxon>Ecdysozoa</taxon>
        <taxon>Arthropoda</taxon>
        <taxon>Hexapoda</taxon>
        <taxon>Insecta</taxon>
        <taxon>Pterygota</taxon>
        <taxon>Neoptera</taxon>
        <taxon>Endopterygota</taxon>
        <taxon>Hymenoptera</taxon>
        <taxon>Apocrita</taxon>
        <taxon>Proctotrupomorpha</taxon>
        <taxon>Chalcidoidea</taxon>
        <taxon>Trichogrammatidae</taxon>
        <taxon>Trichogramma</taxon>
    </lineage>
</organism>
<dbReference type="AlphaFoldDB" id="A0A6H5IS82"/>
<evidence type="ECO:0000256" key="1">
    <source>
        <dbReference type="SAM" id="MobiDB-lite"/>
    </source>
</evidence>
<keyword evidence="3" id="KW-1185">Reference proteome</keyword>
<evidence type="ECO:0000313" key="2">
    <source>
        <dbReference type="EMBL" id="CAB0040204.1"/>
    </source>
</evidence>
<dbReference type="Gene3D" id="3.10.10.10">
    <property type="entry name" value="HIV Type 1 Reverse Transcriptase, subunit A, domain 1"/>
    <property type="match status" value="1"/>
</dbReference>
<dbReference type="PANTHER" id="PTHR24559">
    <property type="entry name" value="TRANSPOSON TY3-I GAG-POL POLYPROTEIN"/>
    <property type="match status" value="1"/>
</dbReference>
<dbReference type="Proteomes" id="UP000479190">
    <property type="component" value="Unassembled WGS sequence"/>
</dbReference>
<sequence length="363" mass="41472">MDCISYPNCPRSNAVHEKIERKHAYTLRYESSHMKQRRESKICFENERSSSVRVERDILGDVYVGLTSATRVVRSLRHPSEEFECWYESTRVHEREPVDPTSEKTTRTTKGGSGPGEDLDIVCVDKISKQHTLQHSPLSPCTCEKSVLSDFQEVVIKYDSDNNCNILPPTPARRPRPSDRQHSNIISTSSSAASAPVAQQHQHHQHSSSRAITAQPLASIEISSAEVAYETCDQRIISLIKEFQDIFHIKGEKLTTMHDVEHAIYTKDDVPVNAKPYRFPQPLREELERQLTEMLKSGIIEESKSLYRSNIFLVPKAPDSKGNKKYRLVVDYRQLNEKTEPARYPLPNILDIIDHVAHLRTTS</sequence>
<accession>A0A6H5IS82</accession>
<dbReference type="OrthoDB" id="7616733at2759"/>
<name>A0A6H5IS82_9HYME</name>